<protein>
    <submittedName>
        <fullName evidence="1">Uncharacterized protein</fullName>
    </submittedName>
</protein>
<name>R7W4G7_AEGTA</name>
<dbReference type="AlphaFoldDB" id="R7W4G7"/>
<proteinExistence type="predicted"/>
<reference evidence="1" key="1">
    <citation type="submission" date="2015-06" db="UniProtKB">
        <authorList>
            <consortium name="EnsemblPlants"/>
        </authorList>
    </citation>
    <scope>IDENTIFICATION</scope>
</reference>
<sequence>MTEGWEALKAATADMFRPLLLNISDMRSLNTVYDLEDYQIDMLFGVLQLFPQAILICCLCTLLFLLNTELSLPVGAFAGLVGVYQLWRAAPHIFVDAALGYIIYKLSVVSSELHRLRKSNGLINRLKFGIYSFN</sequence>
<evidence type="ECO:0000313" key="1">
    <source>
        <dbReference type="EnsemblPlants" id="EMT02932"/>
    </source>
</evidence>
<dbReference type="EnsemblPlants" id="EMT02932">
    <property type="protein sequence ID" value="EMT02932"/>
    <property type="gene ID" value="F775_13507"/>
</dbReference>
<organism evidence="1">
    <name type="scientific">Aegilops tauschii</name>
    <name type="common">Tausch's goatgrass</name>
    <name type="synonym">Aegilops squarrosa</name>
    <dbReference type="NCBI Taxonomy" id="37682"/>
    <lineage>
        <taxon>Eukaryota</taxon>
        <taxon>Viridiplantae</taxon>
        <taxon>Streptophyta</taxon>
        <taxon>Embryophyta</taxon>
        <taxon>Tracheophyta</taxon>
        <taxon>Spermatophyta</taxon>
        <taxon>Magnoliopsida</taxon>
        <taxon>Liliopsida</taxon>
        <taxon>Poales</taxon>
        <taxon>Poaceae</taxon>
        <taxon>BOP clade</taxon>
        <taxon>Pooideae</taxon>
        <taxon>Triticodae</taxon>
        <taxon>Triticeae</taxon>
        <taxon>Triticinae</taxon>
        <taxon>Aegilops</taxon>
    </lineage>
</organism>
<accession>R7W4G7</accession>
<dbReference type="ExpressionAtlas" id="R7W4G7">
    <property type="expression patterns" value="baseline"/>
</dbReference>